<sequence length="353" mass="38665">MATAVQADQVVELYRADALVKSQSQAQREAAAKHALERVLIRVSGNTAAAESPQARQALARAQDYVYEYSYASTDETLEGPNGEPVPASRLHLKFSPASVEQLLRATGLSFWPANRPTLLVWVVVNSADGLEVVRDEQVWQALRERAELRGLPLMAPLFDLEDHLAMPAESLWRMDESAIRNASERYRADAILTLRYSALSDGSLRGNWQLLHSEGDLGFDGAGATAEELLSGAIDSVADRFAGLYGISPSESGAASIAMLIDNVHSFGDYKKAERYLASLALVRRVQLHSIGANGLMLNLYTEGDVARLENTLALDRTLLPASESVSLSENRYQIRGSLLRPLRYRLEGAQP</sequence>
<evidence type="ECO:0000313" key="1">
    <source>
        <dbReference type="EMBL" id="MDO3381792.1"/>
    </source>
</evidence>
<dbReference type="EMBL" id="JAULRT010000047">
    <property type="protein sequence ID" value="MDO3381792.1"/>
    <property type="molecule type" value="Genomic_DNA"/>
</dbReference>
<name>A0ABT8THL0_9GAMM</name>
<organism evidence="1 2">
    <name type="scientific">Gilvimarinus algae</name>
    <dbReference type="NCBI Taxonomy" id="3058037"/>
    <lineage>
        <taxon>Bacteria</taxon>
        <taxon>Pseudomonadati</taxon>
        <taxon>Pseudomonadota</taxon>
        <taxon>Gammaproteobacteria</taxon>
        <taxon>Cellvibrionales</taxon>
        <taxon>Cellvibrionaceae</taxon>
        <taxon>Gilvimarinus</taxon>
    </lineage>
</organism>
<protein>
    <submittedName>
        <fullName evidence="1">DUF2066 domain-containing protein</fullName>
    </submittedName>
</protein>
<comment type="caution">
    <text evidence="1">The sequence shown here is derived from an EMBL/GenBank/DDBJ whole genome shotgun (WGS) entry which is preliminary data.</text>
</comment>
<dbReference type="InterPro" id="IPR018642">
    <property type="entry name" value="DUF2066"/>
</dbReference>
<gene>
    <name evidence="1" type="ORF">QWI16_06360</name>
</gene>
<dbReference type="Proteomes" id="UP001168380">
    <property type="component" value="Unassembled WGS sequence"/>
</dbReference>
<proteinExistence type="predicted"/>
<dbReference type="Pfam" id="PF09839">
    <property type="entry name" value="DUF2066"/>
    <property type="match status" value="1"/>
</dbReference>
<evidence type="ECO:0000313" key="2">
    <source>
        <dbReference type="Proteomes" id="UP001168380"/>
    </source>
</evidence>
<accession>A0ABT8THL0</accession>
<keyword evidence="2" id="KW-1185">Reference proteome</keyword>
<reference evidence="1" key="1">
    <citation type="submission" date="2023-07" db="EMBL/GenBank/DDBJ databases">
        <title>Gilvimarinus algae sp. nov., isolated from the surface of Kelp.</title>
        <authorList>
            <person name="Sun Y.Y."/>
            <person name="Gong Y."/>
            <person name="Du Z.J."/>
        </authorList>
    </citation>
    <scope>NUCLEOTIDE SEQUENCE</scope>
    <source>
        <strain evidence="1">SDUM040014</strain>
    </source>
</reference>